<dbReference type="EMBL" id="MJLZ01000074">
    <property type="protein sequence ID" value="RLM18183.1"/>
    <property type="molecule type" value="Genomic_DNA"/>
</dbReference>
<dbReference type="AlphaFoldDB" id="A0A421DJ23"/>
<dbReference type="Proteomes" id="UP000285648">
    <property type="component" value="Unassembled WGS sequence"/>
</dbReference>
<reference evidence="1 2" key="1">
    <citation type="submission" date="2016-09" db="EMBL/GenBank/DDBJ databases">
        <authorList>
            <person name="Doonan J."/>
            <person name="Pachebat J.A."/>
            <person name="Golyshin P.N."/>
            <person name="Denman S."/>
            <person name="Mcdonald J.E."/>
        </authorList>
    </citation>
    <scope>NUCLEOTIDE SEQUENCE [LARGE SCALE GENOMIC DNA]</scope>
    <source>
        <strain evidence="1 2">NCPPB 3934</strain>
    </source>
</reference>
<dbReference type="OrthoDB" id="4120288at2"/>
<organism evidence="1 2">
    <name type="scientific">Brenneria alni</name>
    <dbReference type="NCBI Taxonomy" id="71656"/>
    <lineage>
        <taxon>Bacteria</taxon>
        <taxon>Pseudomonadati</taxon>
        <taxon>Pseudomonadota</taxon>
        <taxon>Gammaproteobacteria</taxon>
        <taxon>Enterobacterales</taxon>
        <taxon>Pectobacteriaceae</taxon>
        <taxon>Brenneria</taxon>
    </lineage>
</organism>
<evidence type="ECO:0000313" key="2">
    <source>
        <dbReference type="Proteomes" id="UP000285648"/>
    </source>
</evidence>
<comment type="caution">
    <text evidence="1">The sequence shown here is derived from an EMBL/GenBank/DDBJ whole genome shotgun (WGS) entry which is preliminary data.</text>
</comment>
<sequence length="220" mass="25549">MKALTTTEKKSVLDDWKNALNVYEKYKTLYLIKRNGPVLCGVYLKPVYSGEHYVPVFHTHSVLSIFPAVTMCTPYSLLNKKGVGDSISFKRHKENLQDLVDKFREQCPIAFCGELSFSQLNKLYEDDINTSLIYPAHTMKSHVLLAFWFGYTEKSYQLLLRYKDIIKSWPDEAKRRFNGDNAWEEDVSSQMDIDKLHNTVNEELAKFKLTKLKDHGLLPD</sequence>
<evidence type="ECO:0000313" key="1">
    <source>
        <dbReference type="EMBL" id="RLM18183.1"/>
    </source>
</evidence>
<evidence type="ECO:0008006" key="3">
    <source>
        <dbReference type="Google" id="ProtNLM"/>
    </source>
</evidence>
<keyword evidence="2" id="KW-1185">Reference proteome</keyword>
<proteinExistence type="predicted"/>
<gene>
    <name evidence="1" type="ORF">BIY29_18620</name>
</gene>
<accession>A0A421DJ23</accession>
<dbReference type="RefSeq" id="WP_121576633.1">
    <property type="nucleotide sequence ID" value="NZ_MJLZ01000074.1"/>
</dbReference>
<protein>
    <recommendedName>
        <fullName evidence="3">DUF4304 domain-containing protein</fullName>
    </recommendedName>
</protein>
<name>A0A421DJ23_9GAMM</name>